<name>A0A0C3SD16_PHLG1</name>
<evidence type="ECO:0000313" key="2">
    <source>
        <dbReference type="EMBL" id="KIP11427.1"/>
    </source>
</evidence>
<reference evidence="2 3" key="1">
    <citation type="journal article" date="2014" name="PLoS Genet.">
        <title>Analysis of the Phlebiopsis gigantea genome, transcriptome and secretome provides insight into its pioneer colonization strategies of wood.</title>
        <authorList>
            <person name="Hori C."/>
            <person name="Ishida T."/>
            <person name="Igarashi K."/>
            <person name="Samejima M."/>
            <person name="Suzuki H."/>
            <person name="Master E."/>
            <person name="Ferreira P."/>
            <person name="Ruiz-Duenas F.J."/>
            <person name="Held B."/>
            <person name="Canessa P."/>
            <person name="Larrondo L.F."/>
            <person name="Schmoll M."/>
            <person name="Druzhinina I.S."/>
            <person name="Kubicek C.P."/>
            <person name="Gaskell J.A."/>
            <person name="Kersten P."/>
            <person name="St John F."/>
            <person name="Glasner J."/>
            <person name="Sabat G."/>
            <person name="Splinter BonDurant S."/>
            <person name="Syed K."/>
            <person name="Yadav J."/>
            <person name="Mgbeahuruike A.C."/>
            <person name="Kovalchuk A."/>
            <person name="Asiegbu F.O."/>
            <person name="Lackner G."/>
            <person name="Hoffmeister D."/>
            <person name="Rencoret J."/>
            <person name="Gutierrez A."/>
            <person name="Sun H."/>
            <person name="Lindquist E."/>
            <person name="Barry K."/>
            <person name="Riley R."/>
            <person name="Grigoriev I.V."/>
            <person name="Henrissat B."/>
            <person name="Kues U."/>
            <person name="Berka R.M."/>
            <person name="Martinez A.T."/>
            <person name="Covert S.F."/>
            <person name="Blanchette R.A."/>
            <person name="Cullen D."/>
        </authorList>
    </citation>
    <scope>NUCLEOTIDE SEQUENCE [LARGE SCALE GENOMIC DNA]</scope>
    <source>
        <strain evidence="2 3">11061_1 CR5-6</strain>
    </source>
</reference>
<feature type="compositionally biased region" description="Acidic residues" evidence="1">
    <location>
        <begin position="30"/>
        <end position="43"/>
    </location>
</feature>
<dbReference type="Proteomes" id="UP000053257">
    <property type="component" value="Unassembled WGS sequence"/>
</dbReference>
<evidence type="ECO:0000256" key="1">
    <source>
        <dbReference type="SAM" id="MobiDB-lite"/>
    </source>
</evidence>
<dbReference type="EMBL" id="KN840446">
    <property type="protein sequence ID" value="KIP11427.1"/>
    <property type="molecule type" value="Genomic_DNA"/>
</dbReference>
<evidence type="ECO:0000313" key="3">
    <source>
        <dbReference type="Proteomes" id="UP000053257"/>
    </source>
</evidence>
<feature type="region of interest" description="Disordered" evidence="1">
    <location>
        <begin position="16"/>
        <end position="86"/>
    </location>
</feature>
<accession>A0A0C3SD16</accession>
<gene>
    <name evidence="2" type="ORF">PHLGIDRAFT_474513</name>
</gene>
<dbReference type="HOGENOM" id="CLU_1129432_0_0_1"/>
<sequence>MKDMKAPIGKALVKSKNAKGKAIMKKPIIEDSDSSYEETDEDSASSTASDSSVPLRERAGLSNRGQKRAAASATDSDDSDIPLRKVPRKQSLSVPKIVCPYMLLNIPLSFKTSRIKARNLLCHGIAHLLPPNRRNYTLCSPRHRPRRCRTGEFHTLPRKHLPAYMTQPQIPSRSLLWLNLLLLPNLQGRVTEIESRRSKLSHSLSILIQTISRTLNGRSLNVRVQYNRAVRHLSLYQPLGKAGSQD</sequence>
<protein>
    <submittedName>
        <fullName evidence="2">Uncharacterized protein</fullName>
    </submittedName>
</protein>
<dbReference type="AlphaFoldDB" id="A0A0C3SD16"/>
<proteinExistence type="predicted"/>
<organism evidence="2 3">
    <name type="scientific">Phlebiopsis gigantea (strain 11061_1 CR5-6)</name>
    <name type="common">White-rot fungus</name>
    <name type="synonym">Peniophora gigantea</name>
    <dbReference type="NCBI Taxonomy" id="745531"/>
    <lineage>
        <taxon>Eukaryota</taxon>
        <taxon>Fungi</taxon>
        <taxon>Dikarya</taxon>
        <taxon>Basidiomycota</taxon>
        <taxon>Agaricomycotina</taxon>
        <taxon>Agaricomycetes</taxon>
        <taxon>Polyporales</taxon>
        <taxon>Phanerochaetaceae</taxon>
        <taxon>Phlebiopsis</taxon>
    </lineage>
</organism>
<keyword evidence="3" id="KW-1185">Reference proteome</keyword>